<keyword evidence="2" id="KW-1185">Reference proteome</keyword>
<gene>
    <name evidence="1" type="ORF">BpHYR1_014189</name>
</gene>
<accession>A0A3M7S9Z6</accession>
<comment type="caution">
    <text evidence="1">The sequence shown here is derived from an EMBL/GenBank/DDBJ whole genome shotgun (WGS) entry which is preliminary data.</text>
</comment>
<dbReference type="AlphaFoldDB" id="A0A3M7S9Z6"/>
<protein>
    <submittedName>
        <fullName evidence="1">Uncharacterized protein</fullName>
    </submittedName>
</protein>
<name>A0A3M7S9Z6_BRAPC</name>
<organism evidence="1 2">
    <name type="scientific">Brachionus plicatilis</name>
    <name type="common">Marine rotifer</name>
    <name type="synonym">Brachionus muelleri</name>
    <dbReference type="NCBI Taxonomy" id="10195"/>
    <lineage>
        <taxon>Eukaryota</taxon>
        <taxon>Metazoa</taxon>
        <taxon>Spiralia</taxon>
        <taxon>Gnathifera</taxon>
        <taxon>Rotifera</taxon>
        <taxon>Eurotatoria</taxon>
        <taxon>Monogononta</taxon>
        <taxon>Pseudotrocha</taxon>
        <taxon>Ploima</taxon>
        <taxon>Brachionidae</taxon>
        <taxon>Brachionus</taxon>
    </lineage>
</organism>
<evidence type="ECO:0000313" key="1">
    <source>
        <dbReference type="EMBL" id="RNA32398.1"/>
    </source>
</evidence>
<dbReference type="EMBL" id="REGN01001801">
    <property type="protein sequence ID" value="RNA32398.1"/>
    <property type="molecule type" value="Genomic_DNA"/>
</dbReference>
<reference evidence="1 2" key="1">
    <citation type="journal article" date="2018" name="Sci. Rep.">
        <title>Genomic signatures of local adaptation to the degree of environmental predictability in rotifers.</title>
        <authorList>
            <person name="Franch-Gras L."/>
            <person name="Hahn C."/>
            <person name="Garcia-Roger E.M."/>
            <person name="Carmona M.J."/>
            <person name="Serra M."/>
            <person name="Gomez A."/>
        </authorList>
    </citation>
    <scope>NUCLEOTIDE SEQUENCE [LARGE SCALE GENOMIC DNA]</scope>
    <source>
        <strain evidence="1">HYR1</strain>
    </source>
</reference>
<dbReference type="Proteomes" id="UP000276133">
    <property type="component" value="Unassembled WGS sequence"/>
</dbReference>
<sequence length="182" mass="20955">MITNNPTENGSDIFQILENMQRSMNQISTNLEHQQNQIITLSSQQNALQITIPNSSLACAQVDYPKMMRSLVANKYTISNFVPRDKHEIDFLARMLEDYEHGLLPIKTKEAWQEQVSILNSVAENGWPVTVQKIRESKANLSALISPRQMTQIYSPNQKFRIGNGYGKSNGKWRERVNQRKF</sequence>
<evidence type="ECO:0000313" key="2">
    <source>
        <dbReference type="Proteomes" id="UP000276133"/>
    </source>
</evidence>
<dbReference type="OrthoDB" id="10481790at2759"/>
<proteinExistence type="predicted"/>